<accession>A0A1E5IG26</accession>
<name>A0A1E5IG26_ENDTX</name>
<comment type="caution">
    <text evidence="2">The sequence shown here is derived from an EMBL/GenBank/DDBJ whole genome shotgun (WGS) entry which is preliminary data.</text>
</comment>
<dbReference type="InterPro" id="IPR011990">
    <property type="entry name" value="TPR-like_helical_dom_sf"/>
</dbReference>
<gene>
    <name evidence="2" type="ORF">ATZ36_09485</name>
</gene>
<dbReference type="AlphaFoldDB" id="A0A1E5IG26"/>
<dbReference type="Gene3D" id="1.25.40.10">
    <property type="entry name" value="Tetratricopeptide repeat domain"/>
    <property type="match status" value="1"/>
</dbReference>
<dbReference type="PROSITE" id="PS51257">
    <property type="entry name" value="PROKAR_LIPOPROTEIN"/>
    <property type="match status" value="1"/>
</dbReference>
<organism evidence="2 3">
    <name type="scientific">Endomicrobium trichonymphae</name>
    <dbReference type="NCBI Taxonomy" id="1408204"/>
    <lineage>
        <taxon>Bacteria</taxon>
        <taxon>Pseudomonadati</taxon>
        <taxon>Elusimicrobiota</taxon>
        <taxon>Endomicrobiia</taxon>
        <taxon>Endomicrobiales</taxon>
        <taxon>Endomicrobiaceae</taxon>
        <taxon>Candidatus Endomicrobiellum</taxon>
    </lineage>
</organism>
<dbReference type="Proteomes" id="UP000095237">
    <property type="component" value="Unassembled WGS sequence"/>
</dbReference>
<protein>
    <submittedName>
        <fullName evidence="2">Uncharacterized protein</fullName>
    </submittedName>
</protein>
<keyword evidence="1" id="KW-0732">Signal</keyword>
<feature type="signal peptide" evidence="1">
    <location>
        <begin position="1"/>
        <end position="20"/>
    </location>
</feature>
<dbReference type="InterPro" id="IPR019734">
    <property type="entry name" value="TPR_rpt"/>
</dbReference>
<dbReference type="EMBL" id="LNVX01000708">
    <property type="protein sequence ID" value="OEG69449.1"/>
    <property type="molecule type" value="Genomic_DNA"/>
</dbReference>
<proteinExistence type="predicted"/>
<evidence type="ECO:0000313" key="3">
    <source>
        <dbReference type="Proteomes" id="UP000095237"/>
    </source>
</evidence>
<feature type="chain" id="PRO_5009178860" evidence="1">
    <location>
        <begin position="21"/>
        <end position="228"/>
    </location>
</feature>
<sequence>MKHYKVMPVYFIFMMTFATGCVTLNSNAIMDLKGELSQLQIQDKELRKNQADLYTKVAMFDVLSASLQDLQNKVSVLSQAIHDWEVVTDKKSKSGDQSVLPSSIYQSAYGDYSMGKFDLAYSGFQSFADKYPNAELAAQAQFYIGECFYSMSVWDKALEEYKKVEQHYKKRPDLISAARLKIALCYQKLDKNEEAIRMFSSIIKDFPQSPEFLTAKKNIEIYNNAQKR</sequence>
<evidence type="ECO:0000313" key="2">
    <source>
        <dbReference type="EMBL" id="OEG69449.1"/>
    </source>
</evidence>
<reference evidence="2 3" key="1">
    <citation type="submission" date="2015-11" db="EMBL/GenBank/DDBJ databases">
        <title>Evidence for parallel genomic evolution in an endosymbiosis of termite gut flagellates.</title>
        <authorList>
            <person name="Zheng H."/>
        </authorList>
    </citation>
    <scope>NUCLEOTIDE SEQUENCE [LARGE SCALE GENOMIC DNA]</scope>
    <source>
        <strain evidence="2 3">CET450</strain>
    </source>
</reference>
<evidence type="ECO:0000256" key="1">
    <source>
        <dbReference type="SAM" id="SignalP"/>
    </source>
</evidence>
<dbReference type="SUPFAM" id="SSF48452">
    <property type="entry name" value="TPR-like"/>
    <property type="match status" value="1"/>
</dbReference>
<dbReference type="SMART" id="SM00028">
    <property type="entry name" value="TPR"/>
    <property type="match status" value="2"/>
</dbReference>
<dbReference type="Pfam" id="PF13174">
    <property type="entry name" value="TPR_6"/>
    <property type="match status" value="3"/>
</dbReference>
<keyword evidence="3" id="KW-1185">Reference proteome</keyword>